<accession>A0AAZ3SPT4</accession>
<reference evidence="2" key="1">
    <citation type="journal article" date="2018" name="PLoS ONE">
        <title>Chinook salmon (Oncorhynchus tshawytscha) genome and transcriptome.</title>
        <authorList>
            <person name="Christensen K.A."/>
            <person name="Leong J.S."/>
            <person name="Sakhrani D."/>
            <person name="Biagi C.A."/>
            <person name="Minkley D.R."/>
            <person name="Withler R.E."/>
            <person name="Rondeau E.B."/>
            <person name="Koop B.F."/>
            <person name="Devlin R.H."/>
        </authorList>
    </citation>
    <scope>NUCLEOTIDE SEQUENCE [LARGE SCALE GENOMIC DNA]</scope>
</reference>
<proteinExistence type="predicted"/>
<sequence length="108" mass="11669">MGALTSRQNAGVEEVDIPSNSVYRYPPKSGSYFANHFIMGGEKFDSTHPEGYLFGENTDLNFLGIRPVAVGGAGVQSWPITIRASPSATRTVWGGWTMSRFPTADSPV</sequence>
<gene>
    <name evidence="1" type="primary">RNF157</name>
</gene>
<dbReference type="Ensembl" id="ENSOTST00005159845.1">
    <property type="protein sequence ID" value="ENSOTSP00005155265.1"/>
    <property type="gene ID" value="ENSOTSG00005026999.2"/>
</dbReference>
<organism evidence="1 2">
    <name type="scientific">Oncorhynchus tshawytscha</name>
    <name type="common">Chinook salmon</name>
    <name type="synonym">Salmo tshawytscha</name>
    <dbReference type="NCBI Taxonomy" id="74940"/>
    <lineage>
        <taxon>Eukaryota</taxon>
        <taxon>Metazoa</taxon>
        <taxon>Chordata</taxon>
        <taxon>Craniata</taxon>
        <taxon>Vertebrata</taxon>
        <taxon>Euteleostomi</taxon>
        <taxon>Actinopterygii</taxon>
        <taxon>Neopterygii</taxon>
        <taxon>Teleostei</taxon>
        <taxon>Protacanthopterygii</taxon>
        <taxon>Salmoniformes</taxon>
        <taxon>Salmonidae</taxon>
        <taxon>Salmoninae</taxon>
        <taxon>Oncorhynchus</taxon>
    </lineage>
</organism>
<protein>
    <submittedName>
        <fullName evidence="1">Uncharacterized protein</fullName>
    </submittedName>
</protein>
<dbReference type="AlphaFoldDB" id="A0AAZ3SPT4"/>
<evidence type="ECO:0000313" key="1">
    <source>
        <dbReference type="Ensembl" id="ENSOTSP00005155265.1"/>
    </source>
</evidence>
<keyword evidence="2" id="KW-1185">Reference proteome</keyword>
<reference evidence="1" key="3">
    <citation type="submission" date="2025-09" db="UniProtKB">
        <authorList>
            <consortium name="Ensembl"/>
        </authorList>
    </citation>
    <scope>IDENTIFICATION</scope>
</reference>
<name>A0AAZ3SPT4_ONCTS</name>
<dbReference type="GeneTree" id="ENSGT00390000009925"/>
<reference evidence="1" key="2">
    <citation type="submission" date="2025-08" db="UniProtKB">
        <authorList>
            <consortium name="Ensembl"/>
        </authorList>
    </citation>
    <scope>IDENTIFICATION</scope>
</reference>
<dbReference type="Proteomes" id="UP000694402">
    <property type="component" value="Unassembled WGS sequence"/>
</dbReference>
<evidence type="ECO:0000313" key="2">
    <source>
        <dbReference type="Proteomes" id="UP000694402"/>
    </source>
</evidence>